<feature type="transmembrane region" description="Helical" evidence="7">
    <location>
        <begin position="133"/>
        <end position="151"/>
    </location>
</feature>
<evidence type="ECO:0000313" key="8">
    <source>
        <dbReference type="EMBL" id="AIS52147.1"/>
    </source>
</evidence>
<dbReference type="GO" id="GO:0005886">
    <property type="term" value="C:plasma membrane"/>
    <property type="evidence" value="ECO:0007669"/>
    <property type="project" value="UniProtKB-SubCell"/>
</dbReference>
<dbReference type="HOGENOM" id="CLU_052508_2_1_9"/>
<evidence type="ECO:0000256" key="4">
    <source>
        <dbReference type="ARBA" id="ARBA00022692"/>
    </source>
</evidence>
<feature type="transmembrane region" description="Helical" evidence="7">
    <location>
        <begin position="91"/>
        <end position="121"/>
    </location>
</feature>
<evidence type="ECO:0000256" key="3">
    <source>
        <dbReference type="ARBA" id="ARBA00022475"/>
    </source>
</evidence>
<dbReference type="Proteomes" id="UP000029669">
    <property type="component" value="Chromosome"/>
</dbReference>
<evidence type="ECO:0000313" key="9">
    <source>
        <dbReference type="Proteomes" id="UP000029669"/>
    </source>
</evidence>
<keyword evidence="5 7" id="KW-1133">Transmembrane helix</keyword>
<feature type="transmembrane region" description="Helical" evidence="7">
    <location>
        <begin position="64"/>
        <end position="85"/>
    </location>
</feature>
<dbReference type="Pfam" id="PF01891">
    <property type="entry name" value="CbiM"/>
    <property type="match status" value="1"/>
</dbReference>
<dbReference type="eggNOG" id="COG0310">
    <property type="taxonomic scope" value="Bacteria"/>
</dbReference>
<feature type="transmembrane region" description="Helical" evidence="7">
    <location>
        <begin position="202"/>
        <end position="223"/>
    </location>
</feature>
<evidence type="ECO:0000256" key="6">
    <source>
        <dbReference type="ARBA" id="ARBA00023136"/>
    </source>
</evidence>
<sequence>MYRLRRSFLFPRPHTNPKKGAILVHIPDGFLDPKVWMGASAVSAGALARALVQTKKTLEERQVPLLGITGAFIFAAQMFNFPVAGGTSGHLIGAALAVVLLGPWSATLILTAVLVIQMLFFYDGGLTALGANVLNMAVIAPWVAYGTYRLFVGLFRGNIGRVAAIFVASWLSVMAGAMACSLELALSGTVPLRIVLPDMMGWHALIGIGEGLITTVVVSFVPWARGLEYFGQKCLVEGERR</sequence>
<keyword evidence="2" id="KW-0813">Transport</keyword>
<dbReference type="AlphaFoldDB" id="A0A097AQS7"/>
<comment type="subcellular location">
    <subcellularLocation>
        <location evidence="1">Cell membrane</location>
        <topology evidence="1">Multi-pass membrane protein</topology>
    </subcellularLocation>
</comment>
<accession>A0A097AQS7</accession>
<keyword evidence="6 7" id="KW-0472">Membrane</keyword>
<evidence type="ECO:0000256" key="2">
    <source>
        <dbReference type="ARBA" id="ARBA00022448"/>
    </source>
</evidence>
<name>A0A097AQS7_THEKI</name>
<feature type="transmembrane region" description="Helical" evidence="7">
    <location>
        <begin position="163"/>
        <end position="190"/>
    </location>
</feature>
<dbReference type="PANTHER" id="PTHR34229">
    <property type="entry name" value="METAL TRANSPORT PROTEIN HI_1621-RELATED"/>
    <property type="match status" value="1"/>
</dbReference>
<dbReference type="PANTHER" id="PTHR34229:SF1">
    <property type="entry name" value="METAL TRANSPORT PROTEIN HI_1621-RELATED"/>
    <property type="match status" value="1"/>
</dbReference>
<dbReference type="RefSeq" id="WP_236617426.1">
    <property type="nucleotide sequence ID" value="NZ_CP009170.1"/>
</dbReference>
<reference evidence="9" key="1">
    <citation type="journal article" date="2015" name="Genome Announc.">
        <title>Whole-Genome Sequences of 80 Environmental and Clinical Isolates of Burkholderia pseudomallei.</title>
        <authorList>
            <person name="Johnson S.L."/>
            <person name="Baker A.L."/>
            <person name="Chain P.S."/>
            <person name="Currie B.J."/>
            <person name="Daligault H.E."/>
            <person name="Davenport K.W."/>
            <person name="Davis C.B."/>
            <person name="Inglis T.J."/>
            <person name="Kaestli M."/>
            <person name="Koren S."/>
            <person name="Mayo M."/>
            <person name="Merritt A.J."/>
            <person name="Price E.P."/>
            <person name="Sarovich D.S."/>
            <person name="Warner J."/>
            <person name="Rosovitz M.J."/>
        </authorList>
    </citation>
    <scope>NUCLEOTIDE SEQUENCE [LARGE SCALE GENOMIC DNA]</scope>
    <source>
        <strain evidence="9">DSM 2030</strain>
    </source>
</reference>
<organism evidence="8 9">
    <name type="scientific">Thermoanaerobacter kivui</name>
    <name type="common">Acetogenium kivui</name>
    <dbReference type="NCBI Taxonomy" id="2325"/>
    <lineage>
        <taxon>Bacteria</taxon>
        <taxon>Bacillati</taxon>
        <taxon>Bacillota</taxon>
        <taxon>Clostridia</taxon>
        <taxon>Thermoanaerobacterales</taxon>
        <taxon>Thermoanaerobacteraceae</taxon>
        <taxon>Thermoanaerobacter</taxon>
    </lineage>
</organism>
<keyword evidence="9" id="KW-1185">Reference proteome</keyword>
<protein>
    <submittedName>
        <fullName evidence="8">Putative fused nickel transport protein NikMN</fullName>
    </submittedName>
</protein>
<keyword evidence="3" id="KW-1003">Cell membrane</keyword>
<dbReference type="EMBL" id="CP009170">
    <property type="protein sequence ID" value="AIS52147.1"/>
    <property type="molecule type" value="Genomic_DNA"/>
</dbReference>
<gene>
    <name evidence="8" type="ORF">TKV_c09700</name>
</gene>
<keyword evidence="4 7" id="KW-0812">Transmembrane</keyword>
<dbReference type="STRING" id="2325.TKV_c09700"/>
<dbReference type="Gene3D" id="1.10.1760.20">
    <property type="match status" value="1"/>
</dbReference>
<evidence type="ECO:0000256" key="5">
    <source>
        <dbReference type="ARBA" id="ARBA00022989"/>
    </source>
</evidence>
<proteinExistence type="predicted"/>
<evidence type="ECO:0000256" key="1">
    <source>
        <dbReference type="ARBA" id="ARBA00004651"/>
    </source>
</evidence>
<evidence type="ECO:0000256" key="7">
    <source>
        <dbReference type="SAM" id="Phobius"/>
    </source>
</evidence>
<dbReference type="InterPro" id="IPR002751">
    <property type="entry name" value="CbiM/NikMN"/>
</dbReference>
<dbReference type="KEGG" id="tki:TKV_c09700"/>
<dbReference type="GO" id="GO:0000041">
    <property type="term" value="P:transition metal ion transport"/>
    <property type="evidence" value="ECO:0007669"/>
    <property type="project" value="InterPro"/>
</dbReference>